<feature type="domain" description="Aspartate/homoserine dehydrogenase NAD-binding" evidence="15">
    <location>
        <begin position="44"/>
        <end position="106"/>
    </location>
</feature>
<evidence type="ECO:0000256" key="1">
    <source>
        <dbReference type="ARBA" id="ARBA00005056"/>
    </source>
</evidence>
<evidence type="ECO:0000259" key="15">
    <source>
        <dbReference type="Pfam" id="PF03447"/>
    </source>
</evidence>
<evidence type="ECO:0000256" key="5">
    <source>
        <dbReference type="ARBA" id="ARBA00013376"/>
    </source>
</evidence>
<evidence type="ECO:0000256" key="11">
    <source>
        <dbReference type="ARBA" id="ARBA00048841"/>
    </source>
</evidence>
<dbReference type="GO" id="GO:0009088">
    <property type="term" value="P:threonine biosynthetic process"/>
    <property type="evidence" value="ECO:0007669"/>
    <property type="project" value="UniProtKB-UniPathway"/>
</dbReference>
<dbReference type="UniPathway" id="UPA00051">
    <property type="reaction ID" value="UER00465"/>
</dbReference>
<evidence type="ECO:0000256" key="10">
    <source>
        <dbReference type="ARBA" id="ARBA00023167"/>
    </source>
</evidence>
<dbReference type="Gene3D" id="3.40.50.720">
    <property type="entry name" value="NAD(P)-binding Rossmann-like Domain"/>
    <property type="match status" value="1"/>
</dbReference>
<protein>
    <recommendedName>
        <fullName evidence="5 12">Homoserine dehydrogenase</fullName>
        <ecNumber evidence="4 12">1.1.1.3</ecNumber>
    </recommendedName>
</protein>
<feature type="domain" description="Homoserine dehydrogenase catalytic" evidence="14">
    <location>
        <begin position="119"/>
        <end position="294"/>
    </location>
</feature>
<sequence length="374" mass="41759">MNAVLLGYGTVGKGVEILCKNVKELDLKQVFVLPEYEDLPYFSNDGEGMVTREDIDIVFECLSGTEPSNTLITLALEHGKHVITSNKATVSPNLERYVDIAKRTGGSIQIEASVAGGIPFLDAILKLQKLEPIRGYQGIFNGTSNYILDQMQKNGMELSVALKQAQSMGYAEADPTNDIEGIDVFYKTNITNMLAYNTKNDTLRKPIGITRLNTTDIQLAKENGKVIRHIAVSKQQDCAFASIIAPAFLHQGHYLANVPDNYNAQLIFADSFDYLGYFGQGAGQLATAQAMLANAIDTIEGRERMIVLDQEKKIQEDLLKMDWIVRAKAGYEQADKVEKIDDQESYYWFQHKDASLIDQIQNWDPEAMIALWIE</sequence>
<evidence type="ECO:0000256" key="4">
    <source>
        <dbReference type="ARBA" id="ARBA00013213"/>
    </source>
</evidence>
<dbReference type="GO" id="GO:0004412">
    <property type="term" value="F:homoserine dehydrogenase activity"/>
    <property type="evidence" value="ECO:0007669"/>
    <property type="project" value="UniProtKB-EC"/>
</dbReference>
<dbReference type="InterPro" id="IPR036291">
    <property type="entry name" value="NAD(P)-bd_dom_sf"/>
</dbReference>
<dbReference type="InterPro" id="IPR019811">
    <property type="entry name" value="HDH_CS"/>
</dbReference>
<dbReference type="AlphaFoldDB" id="A0A7W8D455"/>
<evidence type="ECO:0000256" key="2">
    <source>
        <dbReference type="ARBA" id="ARBA00005062"/>
    </source>
</evidence>
<keyword evidence="6 12" id="KW-0028">Amino-acid biosynthesis</keyword>
<dbReference type="RefSeq" id="WP_183376771.1">
    <property type="nucleotide sequence ID" value="NZ_JACHHD010000020.1"/>
</dbReference>
<dbReference type="SUPFAM" id="SSF55347">
    <property type="entry name" value="Glyceraldehyde-3-phosphate dehydrogenase-like, C-terminal domain"/>
    <property type="match status" value="1"/>
</dbReference>
<dbReference type="Proteomes" id="UP000521313">
    <property type="component" value="Unassembled WGS sequence"/>
</dbReference>
<comment type="similarity">
    <text evidence="3 13">Belongs to the homoserine dehydrogenase family.</text>
</comment>
<dbReference type="NCBIfam" id="NF004976">
    <property type="entry name" value="PRK06349.1"/>
    <property type="match status" value="1"/>
</dbReference>
<evidence type="ECO:0000313" key="17">
    <source>
        <dbReference type="Proteomes" id="UP000521313"/>
    </source>
</evidence>
<comment type="catalytic activity">
    <reaction evidence="11">
        <text>L-homoserine + NADP(+) = L-aspartate 4-semialdehyde + NADPH + H(+)</text>
        <dbReference type="Rhea" id="RHEA:15761"/>
        <dbReference type="ChEBI" id="CHEBI:15378"/>
        <dbReference type="ChEBI" id="CHEBI:57476"/>
        <dbReference type="ChEBI" id="CHEBI:57783"/>
        <dbReference type="ChEBI" id="CHEBI:58349"/>
        <dbReference type="ChEBI" id="CHEBI:537519"/>
        <dbReference type="EC" id="1.1.1.3"/>
    </reaction>
    <physiologicalReaction direction="right-to-left" evidence="11">
        <dbReference type="Rhea" id="RHEA:15763"/>
    </physiologicalReaction>
</comment>
<dbReference type="InterPro" id="IPR005106">
    <property type="entry name" value="Asp/hSer_DH_NAD-bd"/>
</dbReference>
<dbReference type="UniPathway" id="UPA00050">
    <property type="reaction ID" value="UER00063"/>
</dbReference>
<accession>A0A7W8D455</accession>
<dbReference type="Pfam" id="PF03447">
    <property type="entry name" value="NAD_binding_3"/>
    <property type="match status" value="1"/>
</dbReference>
<evidence type="ECO:0000256" key="12">
    <source>
        <dbReference type="RuleBase" id="RU000579"/>
    </source>
</evidence>
<proteinExistence type="inferred from homology"/>
<dbReference type="Gene3D" id="3.30.360.10">
    <property type="entry name" value="Dihydrodipicolinate Reductase, domain 2"/>
    <property type="match status" value="1"/>
</dbReference>
<evidence type="ECO:0000256" key="7">
    <source>
        <dbReference type="ARBA" id="ARBA00022697"/>
    </source>
</evidence>
<dbReference type="PANTHER" id="PTHR43331">
    <property type="entry name" value="HOMOSERINE DEHYDROGENASE"/>
    <property type="match status" value="1"/>
</dbReference>
<organism evidence="16 17">
    <name type="scientific">Faecalicoccus acidiformans</name>
    <dbReference type="NCBI Taxonomy" id="915173"/>
    <lineage>
        <taxon>Bacteria</taxon>
        <taxon>Bacillati</taxon>
        <taxon>Bacillota</taxon>
        <taxon>Erysipelotrichia</taxon>
        <taxon>Erysipelotrichales</taxon>
        <taxon>Erysipelotrichaceae</taxon>
        <taxon>Faecalicoccus</taxon>
    </lineage>
</organism>
<comment type="pathway">
    <text evidence="2 12">Amino-acid biosynthesis; L-methionine biosynthesis via de novo pathway; L-homoserine from L-aspartate: step 3/3.</text>
</comment>
<evidence type="ECO:0000313" key="16">
    <source>
        <dbReference type="EMBL" id="MBB5185629.1"/>
    </source>
</evidence>
<dbReference type="GO" id="GO:0009086">
    <property type="term" value="P:methionine biosynthetic process"/>
    <property type="evidence" value="ECO:0007669"/>
    <property type="project" value="UniProtKB-KW"/>
</dbReference>
<evidence type="ECO:0000256" key="3">
    <source>
        <dbReference type="ARBA" id="ARBA00006753"/>
    </source>
</evidence>
<evidence type="ECO:0000256" key="8">
    <source>
        <dbReference type="ARBA" id="ARBA00023002"/>
    </source>
</evidence>
<dbReference type="GO" id="GO:0050661">
    <property type="term" value="F:NADP binding"/>
    <property type="evidence" value="ECO:0007669"/>
    <property type="project" value="InterPro"/>
</dbReference>
<dbReference type="PROSITE" id="PS01042">
    <property type="entry name" value="HOMOSER_DHGENASE"/>
    <property type="match status" value="1"/>
</dbReference>
<keyword evidence="7 12" id="KW-0791">Threonine biosynthesis</keyword>
<dbReference type="EC" id="1.1.1.3" evidence="4 12"/>
<evidence type="ECO:0000259" key="14">
    <source>
        <dbReference type="Pfam" id="PF00742"/>
    </source>
</evidence>
<dbReference type="FunFam" id="3.30.360.10:FF:000005">
    <property type="entry name" value="Homoserine dehydrogenase"/>
    <property type="match status" value="1"/>
</dbReference>
<dbReference type="InterPro" id="IPR001342">
    <property type="entry name" value="HDH_cat"/>
</dbReference>
<dbReference type="EMBL" id="JACHHD010000020">
    <property type="protein sequence ID" value="MBB5185629.1"/>
    <property type="molecule type" value="Genomic_DNA"/>
</dbReference>
<reference evidence="16 17" key="1">
    <citation type="submission" date="2020-08" db="EMBL/GenBank/DDBJ databases">
        <title>Genomic Encyclopedia of Type Strains, Phase IV (KMG-IV): sequencing the most valuable type-strain genomes for metagenomic binning, comparative biology and taxonomic classification.</title>
        <authorList>
            <person name="Goeker M."/>
        </authorList>
    </citation>
    <scope>NUCLEOTIDE SEQUENCE [LARGE SCALE GENOMIC DNA]</scope>
    <source>
        <strain evidence="16 17">DSM 26963</strain>
    </source>
</reference>
<evidence type="ECO:0000256" key="9">
    <source>
        <dbReference type="ARBA" id="ARBA00023053"/>
    </source>
</evidence>
<evidence type="ECO:0000256" key="13">
    <source>
        <dbReference type="RuleBase" id="RU004171"/>
    </source>
</evidence>
<keyword evidence="10 12" id="KW-0486">Methionine biosynthesis</keyword>
<keyword evidence="12" id="KW-0521">NADP</keyword>
<dbReference type="PANTHER" id="PTHR43331:SF1">
    <property type="entry name" value="HOMOSERINE DEHYDROGENASE"/>
    <property type="match status" value="1"/>
</dbReference>
<name>A0A7W8D455_9FIRM</name>
<evidence type="ECO:0000256" key="6">
    <source>
        <dbReference type="ARBA" id="ARBA00022605"/>
    </source>
</evidence>
<keyword evidence="9" id="KW-0915">Sodium</keyword>
<dbReference type="Pfam" id="PF00742">
    <property type="entry name" value="Homoserine_dh"/>
    <property type="match status" value="1"/>
</dbReference>
<gene>
    <name evidence="16" type="ORF">HNQ43_001704</name>
</gene>
<keyword evidence="8 12" id="KW-0560">Oxidoreductase</keyword>
<dbReference type="SUPFAM" id="SSF51735">
    <property type="entry name" value="NAD(P)-binding Rossmann-fold domains"/>
    <property type="match status" value="1"/>
</dbReference>
<comment type="pathway">
    <text evidence="1 12">Amino-acid biosynthesis; L-threonine biosynthesis; L-threonine from L-aspartate: step 3/5.</text>
</comment>
<comment type="caution">
    <text evidence="16">The sequence shown here is derived from an EMBL/GenBank/DDBJ whole genome shotgun (WGS) entry which is preliminary data.</text>
</comment>